<dbReference type="EMBL" id="PDND01000110">
    <property type="protein sequence ID" value="PGH31921.1"/>
    <property type="molecule type" value="Genomic_DNA"/>
</dbReference>
<dbReference type="Proteomes" id="UP000226031">
    <property type="component" value="Unassembled WGS sequence"/>
</dbReference>
<evidence type="ECO:0000313" key="1">
    <source>
        <dbReference type="EMBL" id="PGH31921.1"/>
    </source>
</evidence>
<name>A0A2B7ZEW1_9EURO</name>
<accession>A0A2B7ZEW1</accession>
<sequence>MVAKDSTILHGELFPIVRIMITQFWKRKFAHQMVSPVLIISLMGFKARVIEAYFEDQTLVMRPTNMYGFTHANPAAFKTFVQWYMGPPIEDTIRAS</sequence>
<dbReference type="AlphaFoldDB" id="A0A2B7ZEW1"/>
<gene>
    <name evidence="1" type="ORF">GX50_05304</name>
</gene>
<evidence type="ECO:0000313" key="2">
    <source>
        <dbReference type="Proteomes" id="UP000226031"/>
    </source>
</evidence>
<dbReference type="STRING" id="73230.A0A2B7ZEW1"/>
<protein>
    <submittedName>
        <fullName evidence="1">Uncharacterized protein</fullName>
    </submittedName>
</protein>
<proteinExistence type="predicted"/>
<dbReference type="VEuPathDB" id="FungiDB:EMCG_03359"/>
<reference evidence="1 2" key="1">
    <citation type="submission" date="2017-10" db="EMBL/GenBank/DDBJ databases">
        <title>Comparative genomics in systemic dimorphic fungi from Ajellomycetaceae.</title>
        <authorList>
            <person name="Munoz J.F."/>
            <person name="Mcewen J.G."/>
            <person name="Clay O.K."/>
            <person name="Cuomo C.A."/>
        </authorList>
    </citation>
    <scope>NUCLEOTIDE SEQUENCE [LARGE SCALE GENOMIC DNA]</scope>
    <source>
        <strain evidence="1 2">UAMH4076</strain>
    </source>
</reference>
<comment type="caution">
    <text evidence="1">The sequence shown here is derived from an EMBL/GenBank/DDBJ whole genome shotgun (WGS) entry which is preliminary data.</text>
</comment>
<keyword evidence="2" id="KW-1185">Reference proteome</keyword>
<organism evidence="1 2">
    <name type="scientific">[Emmonsia] crescens</name>
    <dbReference type="NCBI Taxonomy" id="73230"/>
    <lineage>
        <taxon>Eukaryota</taxon>
        <taxon>Fungi</taxon>
        <taxon>Dikarya</taxon>
        <taxon>Ascomycota</taxon>
        <taxon>Pezizomycotina</taxon>
        <taxon>Eurotiomycetes</taxon>
        <taxon>Eurotiomycetidae</taxon>
        <taxon>Onygenales</taxon>
        <taxon>Ajellomycetaceae</taxon>
        <taxon>Emergomyces</taxon>
    </lineage>
</organism>